<keyword evidence="2" id="KW-1185">Reference proteome</keyword>
<evidence type="ECO:0000313" key="2">
    <source>
        <dbReference type="Proteomes" id="UP001060085"/>
    </source>
</evidence>
<protein>
    <submittedName>
        <fullName evidence="1">Uncharacterized protein</fullName>
    </submittedName>
</protein>
<sequence>MDAAMSDELQLMDTIAGGLSRDRLYGAGSETAHLRSESKQTIMRRLRLLFPVFVLPLTSTKAVCRAEPLVVHSYATNDGHRQSCYGCRSIVDIFINDISFEDFSDARVSSSTSPIDVPNTSTIDPPPLSSPLPPLKMLGILRINRRKMSSVTIPTAKQPSVNASTDSSSGRQDVVCISTEGRLALASEIPQHNKLSVNKFVRNKNY</sequence>
<reference evidence="2" key="1">
    <citation type="journal article" date="2023" name="Nat. Plants">
        <title>Single-cell RNA sequencing provides a high-resolution roadmap for understanding the multicellular compartmentation of specialized metabolism.</title>
        <authorList>
            <person name="Sun S."/>
            <person name="Shen X."/>
            <person name="Li Y."/>
            <person name="Li Y."/>
            <person name="Wang S."/>
            <person name="Li R."/>
            <person name="Zhang H."/>
            <person name="Shen G."/>
            <person name="Guo B."/>
            <person name="Wei J."/>
            <person name="Xu J."/>
            <person name="St-Pierre B."/>
            <person name="Chen S."/>
            <person name="Sun C."/>
        </authorList>
    </citation>
    <scope>NUCLEOTIDE SEQUENCE [LARGE SCALE GENOMIC DNA]</scope>
</reference>
<gene>
    <name evidence="1" type="ORF">M9H77_16406</name>
</gene>
<dbReference type="EMBL" id="CM044704">
    <property type="protein sequence ID" value="KAI5666553.1"/>
    <property type="molecule type" value="Genomic_DNA"/>
</dbReference>
<dbReference type="Proteomes" id="UP001060085">
    <property type="component" value="Linkage Group LG04"/>
</dbReference>
<comment type="caution">
    <text evidence="1">The sequence shown here is derived from an EMBL/GenBank/DDBJ whole genome shotgun (WGS) entry which is preliminary data.</text>
</comment>
<organism evidence="1 2">
    <name type="scientific">Catharanthus roseus</name>
    <name type="common">Madagascar periwinkle</name>
    <name type="synonym">Vinca rosea</name>
    <dbReference type="NCBI Taxonomy" id="4058"/>
    <lineage>
        <taxon>Eukaryota</taxon>
        <taxon>Viridiplantae</taxon>
        <taxon>Streptophyta</taxon>
        <taxon>Embryophyta</taxon>
        <taxon>Tracheophyta</taxon>
        <taxon>Spermatophyta</taxon>
        <taxon>Magnoliopsida</taxon>
        <taxon>eudicotyledons</taxon>
        <taxon>Gunneridae</taxon>
        <taxon>Pentapetalae</taxon>
        <taxon>asterids</taxon>
        <taxon>lamiids</taxon>
        <taxon>Gentianales</taxon>
        <taxon>Apocynaceae</taxon>
        <taxon>Rauvolfioideae</taxon>
        <taxon>Vinceae</taxon>
        <taxon>Catharanthinae</taxon>
        <taxon>Catharanthus</taxon>
    </lineage>
</organism>
<name>A0ACC0B1P0_CATRO</name>
<evidence type="ECO:0000313" key="1">
    <source>
        <dbReference type="EMBL" id="KAI5666553.1"/>
    </source>
</evidence>
<proteinExistence type="predicted"/>
<accession>A0ACC0B1P0</accession>